<evidence type="ECO:0000256" key="7">
    <source>
        <dbReference type="ARBA" id="ARBA00023242"/>
    </source>
</evidence>
<dbReference type="FunFam" id="3.30.420.10:FF:000019">
    <property type="entry name" value="RNA exonuclease NEF-sp"/>
    <property type="match status" value="1"/>
</dbReference>
<dbReference type="InterPro" id="IPR036397">
    <property type="entry name" value="RNaseH_sf"/>
</dbReference>
<keyword evidence="5" id="KW-0378">Hydrolase</keyword>
<dbReference type="GO" id="GO:0004527">
    <property type="term" value="F:exonuclease activity"/>
    <property type="evidence" value="ECO:0007669"/>
    <property type="project" value="UniProtKB-KW"/>
</dbReference>
<keyword evidence="12" id="KW-1185">Reference proteome</keyword>
<evidence type="ECO:0000313" key="11">
    <source>
        <dbReference type="EMBL" id="QLG72961.1"/>
    </source>
</evidence>
<feature type="coiled-coil region" evidence="8">
    <location>
        <begin position="247"/>
        <end position="277"/>
    </location>
</feature>
<dbReference type="AlphaFoldDB" id="A0A7H9B2S9"/>
<reference evidence="11 12" key="1">
    <citation type="submission" date="2020-07" db="EMBL/GenBank/DDBJ databases">
        <title>The yeast mating-type switching endonuclease HO is a domesticated member of an unorthodox homing genetic element family.</title>
        <authorList>
            <person name="Coughlan A.Y."/>
            <person name="Lombardi L."/>
            <person name="Braun-Galleani S."/>
            <person name="Martos A.R."/>
            <person name="Galeote V."/>
            <person name="Bigey F."/>
            <person name="Dequin S."/>
            <person name="Byrne K.P."/>
            <person name="Wolfe K.H."/>
        </authorList>
    </citation>
    <scope>NUCLEOTIDE SEQUENCE [LARGE SCALE GENOMIC DNA]</scope>
    <source>
        <strain evidence="11 12">NRRL Y-6702</strain>
    </source>
</reference>
<keyword evidence="4" id="KW-0540">Nuclease</keyword>
<evidence type="ECO:0000256" key="2">
    <source>
        <dbReference type="ARBA" id="ARBA00006357"/>
    </source>
</evidence>
<evidence type="ECO:0000256" key="8">
    <source>
        <dbReference type="SAM" id="Coils"/>
    </source>
</evidence>
<dbReference type="GO" id="GO:0006364">
    <property type="term" value="P:rRNA processing"/>
    <property type="evidence" value="ECO:0007669"/>
    <property type="project" value="UniProtKB-KW"/>
</dbReference>
<feature type="region of interest" description="Disordered" evidence="9">
    <location>
        <begin position="1"/>
        <end position="53"/>
    </location>
</feature>
<feature type="region of interest" description="Disordered" evidence="9">
    <location>
        <begin position="78"/>
        <end position="113"/>
    </location>
</feature>
<keyword evidence="8" id="KW-0175">Coiled coil</keyword>
<evidence type="ECO:0000256" key="6">
    <source>
        <dbReference type="ARBA" id="ARBA00022839"/>
    </source>
</evidence>
<dbReference type="GeneID" id="59236703"/>
<dbReference type="InterPro" id="IPR034922">
    <property type="entry name" value="REX1-like_exo"/>
</dbReference>
<dbReference type="PANTHER" id="PTHR12801">
    <property type="entry name" value="RNA EXONUCLEASE REXO1 / RECO3 FAMILY MEMBER-RELATED"/>
    <property type="match status" value="1"/>
</dbReference>
<dbReference type="Pfam" id="PF00929">
    <property type="entry name" value="RNase_T"/>
    <property type="match status" value="1"/>
</dbReference>
<dbReference type="RefSeq" id="XP_037144688.1">
    <property type="nucleotide sequence ID" value="XM_037288793.1"/>
</dbReference>
<evidence type="ECO:0000256" key="1">
    <source>
        <dbReference type="ARBA" id="ARBA00004123"/>
    </source>
</evidence>
<dbReference type="SMART" id="SM00479">
    <property type="entry name" value="EXOIII"/>
    <property type="match status" value="1"/>
</dbReference>
<protein>
    <recommendedName>
        <fullName evidence="10">Exonuclease domain-containing protein</fullName>
    </recommendedName>
</protein>
<evidence type="ECO:0000256" key="4">
    <source>
        <dbReference type="ARBA" id="ARBA00022722"/>
    </source>
</evidence>
<dbReference type="CDD" id="cd06145">
    <property type="entry name" value="REX1_like"/>
    <property type="match status" value="1"/>
</dbReference>
<organism evidence="11 12">
    <name type="scientific">Zygotorulaspora mrakii</name>
    <name type="common">Zygosaccharomyces mrakii</name>
    <dbReference type="NCBI Taxonomy" id="42260"/>
    <lineage>
        <taxon>Eukaryota</taxon>
        <taxon>Fungi</taxon>
        <taxon>Dikarya</taxon>
        <taxon>Ascomycota</taxon>
        <taxon>Saccharomycotina</taxon>
        <taxon>Saccharomycetes</taxon>
        <taxon>Saccharomycetales</taxon>
        <taxon>Saccharomycetaceae</taxon>
        <taxon>Zygotorulaspora</taxon>
    </lineage>
</organism>
<feature type="compositionally biased region" description="Polar residues" evidence="9">
    <location>
        <begin position="44"/>
        <end position="53"/>
    </location>
</feature>
<keyword evidence="3" id="KW-0698">rRNA processing</keyword>
<dbReference type="PANTHER" id="PTHR12801:SF115">
    <property type="entry name" value="FI18136P1-RELATED"/>
    <property type="match status" value="1"/>
</dbReference>
<dbReference type="Proteomes" id="UP000509704">
    <property type="component" value="Chromosome 5"/>
</dbReference>
<evidence type="ECO:0000256" key="5">
    <source>
        <dbReference type="ARBA" id="ARBA00022801"/>
    </source>
</evidence>
<sequence length="663" mass="74384">MSGVSPPERASEKSHQMHVMAESAVPNEAKEESTVNSRVARLSISETDGNTRSILSDLMQRTAKEDVAVETSDEIVKPEFSKSRKPKRRRSSAVSVPGSAVSTRTAVKDNSSGKLAKNGILGIPKKKRSSNKPVSVQVTEKAYEKGISVRDLNDLTLYLMNATNNPLRWARVENPKAIKKLVFLFVPGLETEDFYLEKGSKFSDGADNLKNAILKGLEDSEMVKNLNCFPVRSPGSRTTIYSAYSSYVNIRLSKKEKQELREELERKKITINDLLLSLNELFEYEYPIHPKSLDPTAKNAEYFKAESEIGKTNFRDTVKFDHEGSHIFALDCEMCLSEEGYVLTRVSIVDFDSNVVYDKLVKPDQPIIDYLTQYSGITEEKLINVSTSLNDVQNDILKLISEDDILIGHSLNSDLNVLKIRHPKIVDTSVIFEHKAGPPFRAALRYLAATYLDYDIQTNDGTGHDSVEDARACMDLVKLKILHGLAFGVGTNTESIFDRLAKKEIKSIQLNDYAPKKAFPWIAEANNSIRCTNDPEILIAVENKINNYDFLLGRLRGLEYSRGYALPRMSNTEVIPSPDEALKTFTTSLQRIYDKSPSGTLILAFSGCGSMKKWNELMTQINNADKAERKLELKRLDAEIEDAVARARDAVAFTLLKQQIKEK</sequence>
<evidence type="ECO:0000256" key="9">
    <source>
        <dbReference type="SAM" id="MobiDB-lite"/>
    </source>
</evidence>
<dbReference type="GO" id="GO:0005634">
    <property type="term" value="C:nucleus"/>
    <property type="evidence" value="ECO:0007669"/>
    <property type="project" value="UniProtKB-SubCell"/>
</dbReference>
<keyword evidence="7" id="KW-0539">Nucleus</keyword>
<dbReference type="GO" id="GO:0003676">
    <property type="term" value="F:nucleic acid binding"/>
    <property type="evidence" value="ECO:0007669"/>
    <property type="project" value="InterPro"/>
</dbReference>
<feature type="compositionally biased region" description="Low complexity" evidence="9">
    <location>
        <begin position="92"/>
        <end position="102"/>
    </location>
</feature>
<accession>A0A7H9B2S9</accession>
<evidence type="ECO:0000256" key="3">
    <source>
        <dbReference type="ARBA" id="ARBA00022552"/>
    </source>
</evidence>
<dbReference type="SUPFAM" id="SSF53098">
    <property type="entry name" value="Ribonuclease H-like"/>
    <property type="match status" value="1"/>
</dbReference>
<dbReference type="InterPro" id="IPR013520">
    <property type="entry name" value="Ribonucl_H"/>
</dbReference>
<comment type="subcellular location">
    <subcellularLocation>
        <location evidence="1">Nucleus</location>
    </subcellularLocation>
</comment>
<feature type="compositionally biased region" description="Polar residues" evidence="9">
    <location>
        <begin position="103"/>
        <end position="113"/>
    </location>
</feature>
<dbReference type="KEGG" id="zmk:HG535_0E00450"/>
<evidence type="ECO:0000313" key="12">
    <source>
        <dbReference type="Proteomes" id="UP000509704"/>
    </source>
</evidence>
<name>A0A7H9B2S9_ZYGMR</name>
<comment type="similarity">
    <text evidence="2">Belongs to the REXO1/REXO3 family.</text>
</comment>
<keyword evidence="6" id="KW-0269">Exonuclease</keyword>
<dbReference type="InterPro" id="IPR012337">
    <property type="entry name" value="RNaseH-like_sf"/>
</dbReference>
<dbReference type="EMBL" id="CP058608">
    <property type="protein sequence ID" value="QLG72961.1"/>
    <property type="molecule type" value="Genomic_DNA"/>
</dbReference>
<evidence type="ECO:0000259" key="10">
    <source>
        <dbReference type="SMART" id="SM00479"/>
    </source>
</evidence>
<proteinExistence type="inferred from homology"/>
<dbReference type="InterPro" id="IPR047021">
    <property type="entry name" value="REXO1/3/4-like"/>
</dbReference>
<dbReference type="OrthoDB" id="206335at2759"/>
<feature type="domain" description="Exonuclease" evidence="10">
    <location>
        <begin position="326"/>
        <end position="486"/>
    </location>
</feature>
<gene>
    <name evidence="11" type="ORF">HG535_0E00450</name>
</gene>
<dbReference type="Gene3D" id="3.30.420.10">
    <property type="entry name" value="Ribonuclease H-like superfamily/Ribonuclease H"/>
    <property type="match status" value="1"/>
</dbReference>